<dbReference type="OrthoDB" id="787137at2759"/>
<comment type="caution">
    <text evidence="2">The sequence shown here is derived from an EMBL/GenBank/DDBJ whole genome shotgun (WGS) entry which is preliminary data.</text>
</comment>
<evidence type="ECO:0000256" key="1">
    <source>
        <dbReference type="SAM" id="MobiDB-lite"/>
    </source>
</evidence>
<protein>
    <submittedName>
        <fullName evidence="2">Uncharacterized protein</fullName>
    </submittedName>
</protein>
<keyword evidence="3" id="KW-1185">Reference proteome</keyword>
<proteinExistence type="predicted"/>
<gene>
    <name evidence="2" type="ORF">BGZ65_003518</name>
</gene>
<name>A0A9P6LU98_9FUNG</name>
<feature type="region of interest" description="Disordered" evidence="1">
    <location>
        <begin position="56"/>
        <end position="78"/>
    </location>
</feature>
<reference evidence="2" key="1">
    <citation type="journal article" date="2020" name="Fungal Divers.">
        <title>Resolving the Mortierellaceae phylogeny through synthesis of multi-gene phylogenetics and phylogenomics.</title>
        <authorList>
            <person name="Vandepol N."/>
            <person name="Liber J."/>
            <person name="Desiro A."/>
            <person name="Na H."/>
            <person name="Kennedy M."/>
            <person name="Barry K."/>
            <person name="Grigoriev I.V."/>
            <person name="Miller A.N."/>
            <person name="O'Donnell K."/>
            <person name="Stajich J.E."/>
            <person name="Bonito G."/>
        </authorList>
    </citation>
    <scope>NUCLEOTIDE SEQUENCE</scope>
    <source>
        <strain evidence="2">MES-2147</strain>
    </source>
</reference>
<evidence type="ECO:0000313" key="3">
    <source>
        <dbReference type="Proteomes" id="UP000749646"/>
    </source>
</evidence>
<dbReference type="Proteomes" id="UP000749646">
    <property type="component" value="Unassembled WGS sequence"/>
</dbReference>
<evidence type="ECO:0000313" key="2">
    <source>
        <dbReference type="EMBL" id="KAF9941419.1"/>
    </source>
</evidence>
<dbReference type="EMBL" id="JAAAHW010009412">
    <property type="protein sequence ID" value="KAF9941419.1"/>
    <property type="molecule type" value="Genomic_DNA"/>
</dbReference>
<organism evidence="2 3">
    <name type="scientific">Modicella reniformis</name>
    <dbReference type="NCBI Taxonomy" id="1440133"/>
    <lineage>
        <taxon>Eukaryota</taxon>
        <taxon>Fungi</taxon>
        <taxon>Fungi incertae sedis</taxon>
        <taxon>Mucoromycota</taxon>
        <taxon>Mortierellomycotina</taxon>
        <taxon>Mortierellomycetes</taxon>
        <taxon>Mortierellales</taxon>
        <taxon>Mortierellaceae</taxon>
        <taxon>Modicella</taxon>
    </lineage>
</organism>
<sequence length="98" mass="11061">MVKGGRTGKVAVNGWSAIKIPIQQIPNLINLLDSREITEIPLDVLRKRYLADLADDDPVPAESTSSQEKGWIGRTKKQDWNYTSKEEDNVGFVRNDHL</sequence>
<accession>A0A9P6LU98</accession>
<dbReference type="AlphaFoldDB" id="A0A9P6LU98"/>